<dbReference type="Gene3D" id="1.10.260.40">
    <property type="entry name" value="lambda repressor-like DNA-binding domains"/>
    <property type="match status" value="1"/>
</dbReference>
<dbReference type="InterPro" id="IPR010982">
    <property type="entry name" value="Lambda_DNA-bd_dom_sf"/>
</dbReference>
<evidence type="ECO:0000259" key="1">
    <source>
        <dbReference type="PROSITE" id="PS50943"/>
    </source>
</evidence>
<keyword evidence="3" id="KW-1185">Reference proteome</keyword>
<accession>A0ABW2TQS2</accession>
<dbReference type="InterPro" id="IPR001387">
    <property type="entry name" value="Cro/C1-type_HTH"/>
</dbReference>
<organism evidence="2 3">
    <name type="scientific">Actinokineospora soli</name>
    <dbReference type="NCBI Taxonomy" id="1048753"/>
    <lineage>
        <taxon>Bacteria</taxon>
        <taxon>Bacillati</taxon>
        <taxon>Actinomycetota</taxon>
        <taxon>Actinomycetes</taxon>
        <taxon>Pseudonocardiales</taxon>
        <taxon>Pseudonocardiaceae</taxon>
        <taxon>Actinokineospora</taxon>
    </lineage>
</organism>
<dbReference type="Pfam" id="PF13560">
    <property type="entry name" value="HTH_31"/>
    <property type="match status" value="1"/>
</dbReference>
<proteinExistence type="predicted"/>
<reference evidence="3" key="1">
    <citation type="journal article" date="2019" name="Int. J. Syst. Evol. Microbiol.">
        <title>The Global Catalogue of Microorganisms (GCM) 10K type strain sequencing project: providing services to taxonomists for standard genome sequencing and annotation.</title>
        <authorList>
            <consortium name="The Broad Institute Genomics Platform"/>
            <consortium name="The Broad Institute Genome Sequencing Center for Infectious Disease"/>
            <person name="Wu L."/>
            <person name="Ma J."/>
        </authorList>
    </citation>
    <scope>NUCLEOTIDE SEQUENCE [LARGE SCALE GENOMIC DNA]</scope>
    <source>
        <strain evidence="3">JCM 17695</strain>
    </source>
</reference>
<dbReference type="Proteomes" id="UP001596512">
    <property type="component" value="Unassembled WGS sequence"/>
</dbReference>
<feature type="domain" description="HTH cro/C1-type" evidence="1">
    <location>
        <begin position="9"/>
        <end position="64"/>
    </location>
</feature>
<protein>
    <submittedName>
        <fullName evidence="2">Helix-turn-helix transcriptional regulator</fullName>
    </submittedName>
</protein>
<sequence length="103" mass="11414">MTENLGDVLVAFRARSGLSQQELAERAGLSVRAVRDIERGRVRAPHARSLRRLADVVGLDLASNRLRADVVRVDVLGPLVVRRGSTSSRCSRRCSAGCWDCWR</sequence>
<dbReference type="EMBL" id="JBHTEY010000004">
    <property type="protein sequence ID" value="MFC7615731.1"/>
    <property type="molecule type" value="Genomic_DNA"/>
</dbReference>
<dbReference type="CDD" id="cd00093">
    <property type="entry name" value="HTH_XRE"/>
    <property type="match status" value="1"/>
</dbReference>
<dbReference type="PROSITE" id="PS50943">
    <property type="entry name" value="HTH_CROC1"/>
    <property type="match status" value="1"/>
</dbReference>
<gene>
    <name evidence="2" type="ORF">ACFQV2_21780</name>
</gene>
<evidence type="ECO:0000313" key="2">
    <source>
        <dbReference type="EMBL" id="MFC7615731.1"/>
    </source>
</evidence>
<comment type="caution">
    <text evidence="2">The sequence shown here is derived from an EMBL/GenBank/DDBJ whole genome shotgun (WGS) entry which is preliminary data.</text>
</comment>
<dbReference type="SUPFAM" id="SSF47413">
    <property type="entry name" value="lambda repressor-like DNA-binding domains"/>
    <property type="match status" value="1"/>
</dbReference>
<evidence type="ECO:0000313" key="3">
    <source>
        <dbReference type="Proteomes" id="UP001596512"/>
    </source>
</evidence>
<dbReference type="SMART" id="SM00530">
    <property type="entry name" value="HTH_XRE"/>
    <property type="match status" value="1"/>
</dbReference>
<name>A0ABW2TQS2_9PSEU</name>